<gene>
    <name evidence="4" type="ORF">SAMN05216258_108294</name>
</gene>
<dbReference type="InterPro" id="IPR000182">
    <property type="entry name" value="GNAT_dom"/>
</dbReference>
<dbReference type="SUPFAM" id="SSF55729">
    <property type="entry name" value="Acyl-CoA N-acyltransferases (Nat)"/>
    <property type="match status" value="1"/>
</dbReference>
<proteinExistence type="predicted"/>
<protein>
    <submittedName>
        <fullName evidence="4">Ribosomal protein S18 acetylase RimI</fullName>
    </submittedName>
</protein>
<sequence>MPLAIRPARPADAPALSALVRESFALYVPRMGREPAPMAQDFPADIAAGRCWAADGPDGLLGLLVAYADGPAEDPSFHLETVAVSPAAQGAGLGRALIAFAEDEARSRGLPCVRLYTNASMVENLALYPRLGYVETGRRTENGFERVFFEKPLPPAPAS</sequence>
<dbReference type="EMBL" id="FOQH01000008">
    <property type="protein sequence ID" value="SFI67392.1"/>
    <property type="molecule type" value="Genomic_DNA"/>
</dbReference>
<organism evidence="4 5">
    <name type="scientific">Albimonas pacifica</name>
    <dbReference type="NCBI Taxonomy" id="1114924"/>
    <lineage>
        <taxon>Bacteria</taxon>
        <taxon>Pseudomonadati</taxon>
        <taxon>Pseudomonadota</taxon>
        <taxon>Alphaproteobacteria</taxon>
        <taxon>Rhodobacterales</taxon>
        <taxon>Paracoccaceae</taxon>
        <taxon>Albimonas</taxon>
    </lineage>
</organism>
<name>A0A1I3K4I5_9RHOB</name>
<keyword evidence="4" id="KW-0689">Ribosomal protein</keyword>
<reference evidence="4 5" key="1">
    <citation type="submission" date="2016-10" db="EMBL/GenBank/DDBJ databases">
        <authorList>
            <person name="de Groot N.N."/>
        </authorList>
    </citation>
    <scope>NUCLEOTIDE SEQUENCE [LARGE SCALE GENOMIC DNA]</scope>
    <source>
        <strain evidence="4 5">CGMCC 1.11030</strain>
    </source>
</reference>
<evidence type="ECO:0000259" key="3">
    <source>
        <dbReference type="PROSITE" id="PS51186"/>
    </source>
</evidence>
<keyword evidence="2" id="KW-0012">Acyltransferase</keyword>
<evidence type="ECO:0000313" key="4">
    <source>
        <dbReference type="EMBL" id="SFI67392.1"/>
    </source>
</evidence>
<keyword evidence="1" id="KW-0808">Transferase</keyword>
<dbReference type="CDD" id="cd04301">
    <property type="entry name" value="NAT_SF"/>
    <property type="match status" value="1"/>
</dbReference>
<dbReference type="STRING" id="1114924.SAMN05216258_108294"/>
<dbReference type="Pfam" id="PF00583">
    <property type="entry name" value="Acetyltransf_1"/>
    <property type="match status" value="1"/>
</dbReference>
<dbReference type="GO" id="GO:0005840">
    <property type="term" value="C:ribosome"/>
    <property type="evidence" value="ECO:0007669"/>
    <property type="project" value="UniProtKB-KW"/>
</dbReference>
<dbReference type="Gene3D" id="3.40.630.30">
    <property type="match status" value="1"/>
</dbReference>
<dbReference type="PROSITE" id="PS51186">
    <property type="entry name" value="GNAT"/>
    <property type="match status" value="1"/>
</dbReference>
<dbReference type="RefSeq" id="WP_092862082.1">
    <property type="nucleotide sequence ID" value="NZ_FOQH01000008.1"/>
</dbReference>
<feature type="domain" description="N-acetyltransferase" evidence="3">
    <location>
        <begin position="3"/>
        <end position="154"/>
    </location>
</feature>
<keyword evidence="4" id="KW-0687">Ribonucleoprotein</keyword>
<dbReference type="AlphaFoldDB" id="A0A1I3K4I5"/>
<dbReference type="PANTHER" id="PTHR43877">
    <property type="entry name" value="AMINOALKYLPHOSPHONATE N-ACETYLTRANSFERASE-RELATED-RELATED"/>
    <property type="match status" value="1"/>
</dbReference>
<dbReference type="Proteomes" id="UP000199377">
    <property type="component" value="Unassembled WGS sequence"/>
</dbReference>
<evidence type="ECO:0000256" key="1">
    <source>
        <dbReference type="ARBA" id="ARBA00022679"/>
    </source>
</evidence>
<evidence type="ECO:0000256" key="2">
    <source>
        <dbReference type="ARBA" id="ARBA00023315"/>
    </source>
</evidence>
<keyword evidence="5" id="KW-1185">Reference proteome</keyword>
<dbReference type="OrthoDB" id="281808at2"/>
<evidence type="ECO:0000313" key="5">
    <source>
        <dbReference type="Proteomes" id="UP000199377"/>
    </source>
</evidence>
<accession>A0A1I3K4I5</accession>
<dbReference type="InterPro" id="IPR050832">
    <property type="entry name" value="Bact_Acetyltransf"/>
</dbReference>
<dbReference type="PANTHER" id="PTHR43877:SF2">
    <property type="entry name" value="AMINOALKYLPHOSPHONATE N-ACETYLTRANSFERASE-RELATED"/>
    <property type="match status" value="1"/>
</dbReference>
<dbReference type="InterPro" id="IPR016181">
    <property type="entry name" value="Acyl_CoA_acyltransferase"/>
</dbReference>
<dbReference type="GO" id="GO:0016747">
    <property type="term" value="F:acyltransferase activity, transferring groups other than amino-acyl groups"/>
    <property type="evidence" value="ECO:0007669"/>
    <property type="project" value="InterPro"/>
</dbReference>